<keyword evidence="2 3" id="KW-0067">ATP-binding</keyword>
<evidence type="ECO:0000313" key="5">
    <source>
        <dbReference type="EMBL" id="RWS16133.1"/>
    </source>
</evidence>
<dbReference type="STRING" id="1965070.A0A443RLH4"/>
<dbReference type="EMBL" id="NCKU01000291">
    <property type="protein sequence ID" value="RWS16133.1"/>
    <property type="molecule type" value="Genomic_DNA"/>
</dbReference>
<keyword evidence="5" id="KW-0418">Kinase</keyword>
<sequence>MPTVSPAKEELQSSAQKSIKDEAIVFLTQLSSICSAPLEEISDEEELSTKNYRVLKDVIGRGEFSVIYKAEALNGKEEKTLAAKVLNLKNNEKHFQSKYPKRYASIVRLLNKKHPNVLVAYDVFKIKDNLYVFTDYCENGSLQEYLKFYDDAPVGPKMLKRWTRNLASAIEYLHNVGIAHRNIKPQNILLTSNWRVKLTGFFFARPFVNLENGKRKVSRSKRGQSAFIPPEVHRGSFYNPKKVDIFSFGSVVYLMITGNKFVYDPDNIDETHLGVDIEIIAKATNDEFANLIKQCTAHYPDIRPNIKKVKKCSWLEEHYIQAA</sequence>
<dbReference type="Proteomes" id="UP000285301">
    <property type="component" value="Unassembled WGS sequence"/>
</dbReference>
<accession>A0A443RLH4</accession>
<dbReference type="GO" id="GO:0005737">
    <property type="term" value="C:cytoplasm"/>
    <property type="evidence" value="ECO:0007669"/>
    <property type="project" value="TreeGrafter"/>
</dbReference>
<protein>
    <submittedName>
        <fullName evidence="5">Testis-specific serine/threonine-protein kinase 1-like protein</fullName>
    </submittedName>
</protein>
<proteinExistence type="predicted"/>
<name>A0A443RLH4_9ACAR</name>
<organism evidence="5 6">
    <name type="scientific">Dinothrombium tinctorium</name>
    <dbReference type="NCBI Taxonomy" id="1965070"/>
    <lineage>
        <taxon>Eukaryota</taxon>
        <taxon>Metazoa</taxon>
        <taxon>Ecdysozoa</taxon>
        <taxon>Arthropoda</taxon>
        <taxon>Chelicerata</taxon>
        <taxon>Arachnida</taxon>
        <taxon>Acari</taxon>
        <taxon>Acariformes</taxon>
        <taxon>Trombidiformes</taxon>
        <taxon>Prostigmata</taxon>
        <taxon>Anystina</taxon>
        <taxon>Parasitengona</taxon>
        <taxon>Trombidioidea</taxon>
        <taxon>Trombidiidae</taxon>
        <taxon>Dinothrombium</taxon>
    </lineage>
</organism>
<evidence type="ECO:0000259" key="4">
    <source>
        <dbReference type="PROSITE" id="PS50011"/>
    </source>
</evidence>
<feature type="domain" description="Protein kinase" evidence="4">
    <location>
        <begin position="53"/>
        <end position="315"/>
    </location>
</feature>
<dbReference type="Pfam" id="PF00069">
    <property type="entry name" value="Pkinase"/>
    <property type="match status" value="1"/>
</dbReference>
<dbReference type="GO" id="GO:0005524">
    <property type="term" value="F:ATP binding"/>
    <property type="evidence" value="ECO:0007669"/>
    <property type="project" value="UniProtKB-UniRule"/>
</dbReference>
<reference evidence="5 6" key="1">
    <citation type="journal article" date="2018" name="Gigascience">
        <title>Genomes of trombidid mites reveal novel predicted allergens and laterally-transferred genes associated with secondary metabolism.</title>
        <authorList>
            <person name="Dong X."/>
            <person name="Chaisiri K."/>
            <person name="Xia D."/>
            <person name="Armstrong S.D."/>
            <person name="Fang Y."/>
            <person name="Donnelly M.J."/>
            <person name="Kadowaki T."/>
            <person name="McGarry J.W."/>
            <person name="Darby A.C."/>
            <person name="Makepeace B.L."/>
        </authorList>
    </citation>
    <scope>NUCLEOTIDE SEQUENCE [LARGE SCALE GENOMIC DNA]</scope>
    <source>
        <strain evidence="5">UoL-WK</strain>
    </source>
</reference>
<dbReference type="InterPro" id="IPR011009">
    <property type="entry name" value="Kinase-like_dom_sf"/>
</dbReference>
<dbReference type="GO" id="GO:0004674">
    <property type="term" value="F:protein serine/threonine kinase activity"/>
    <property type="evidence" value="ECO:0007669"/>
    <property type="project" value="TreeGrafter"/>
</dbReference>
<dbReference type="GO" id="GO:0035556">
    <property type="term" value="P:intracellular signal transduction"/>
    <property type="evidence" value="ECO:0007669"/>
    <property type="project" value="TreeGrafter"/>
</dbReference>
<keyword evidence="5" id="KW-0808">Transferase</keyword>
<evidence type="ECO:0000256" key="3">
    <source>
        <dbReference type="PROSITE-ProRule" id="PRU10141"/>
    </source>
</evidence>
<comment type="caution">
    <text evidence="5">The sequence shown here is derived from an EMBL/GenBank/DDBJ whole genome shotgun (WGS) entry which is preliminary data.</text>
</comment>
<dbReference type="AlphaFoldDB" id="A0A443RLH4"/>
<dbReference type="OrthoDB" id="541276at2759"/>
<dbReference type="InterPro" id="IPR017441">
    <property type="entry name" value="Protein_kinase_ATP_BS"/>
</dbReference>
<dbReference type="InterPro" id="IPR000719">
    <property type="entry name" value="Prot_kinase_dom"/>
</dbReference>
<dbReference type="PANTHER" id="PTHR24346">
    <property type="entry name" value="MAP/MICROTUBULE AFFINITY-REGULATING KINASE"/>
    <property type="match status" value="1"/>
</dbReference>
<evidence type="ECO:0000256" key="1">
    <source>
        <dbReference type="ARBA" id="ARBA00022741"/>
    </source>
</evidence>
<evidence type="ECO:0000256" key="2">
    <source>
        <dbReference type="ARBA" id="ARBA00022840"/>
    </source>
</evidence>
<evidence type="ECO:0000313" key="6">
    <source>
        <dbReference type="Proteomes" id="UP000285301"/>
    </source>
</evidence>
<dbReference type="PANTHER" id="PTHR24346:SF30">
    <property type="entry name" value="MATERNAL EMBRYONIC LEUCINE ZIPPER KINASE"/>
    <property type="match status" value="1"/>
</dbReference>
<dbReference type="PROSITE" id="PS00107">
    <property type="entry name" value="PROTEIN_KINASE_ATP"/>
    <property type="match status" value="1"/>
</dbReference>
<dbReference type="Gene3D" id="1.10.510.10">
    <property type="entry name" value="Transferase(Phosphotransferase) domain 1"/>
    <property type="match status" value="1"/>
</dbReference>
<dbReference type="SUPFAM" id="SSF56112">
    <property type="entry name" value="Protein kinase-like (PK-like)"/>
    <property type="match status" value="1"/>
</dbReference>
<feature type="binding site" evidence="3">
    <location>
        <position position="84"/>
    </location>
    <ligand>
        <name>ATP</name>
        <dbReference type="ChEBI" id="CHEBI:30616"/>
    </ligand>
</feature>
<keyword evidence="6" id="KW-1185">Reference proteome</keyword>
<dbReference type="PROSITE" id="PS50011">
    <property type="entry name" value="PROTEIN_KINASE_DOM"/>
    <property type="match status" value="1"/>
</dbReference>
<gene>
    <name evidence="5" type="ORF">B4U79_05678</name>
</gene>
<keyword evidence="1 3" id="KW-0547">Nucleotide-binding</keyword>